<keyword evidence="1" id="KW-0472">Membrane</keyword>
<keyword evidence="3" id="KW-1185">Reference proteome</keyword>
<keyword evidence="1" id="KW-0812">Transmembrane</keyword>
<dbReference type="Proteomes" id="UP000077628">
    <property type="component" value="Unassembled WGS sequence"/>
</dbReference>
<comment type="caution">
    <text evidence="2">The sequence shown here is derived from an EMBL/GenBank/DDBJ whole genome shotgun (WGS) entry which is preliminary data.</text>
</comment>
<evidence type="ECO:0000256" key="1">
    <source>
        <dbReference type="SAM" id="Phobius"/>
    </source>
</evidence>
<feature type="transmembrane region" description="Helical" evidence="1">
    <location>
        <begin position="129"/>
        <end position="146"/>
    </location>
</feature>
<feature type="transmembrane region" description="Helical" evidence="1">
    <location>
        <begin position="42"/>
        <end position="62"/>
    </location>
</feature>
<dbReference type="RefSeq" id="WP_064028232.1">
    <property type="nucleotide sequence ID" value="NZ_LUUK01000162.1"/>
</dbReference>
<gene>
    <name evidence="2" type="ORF">A1355_04940</name>
</gene>
<feature type="transmembrane region" description="Helical" evidence="1">
    <location>
        <begin position="12"/>
        <end position="36"/>
    </location>
</feature>
<keyword evidence="1" id="KW-1133">Transmembrane helix</keyword>
<sequence length="168" mass="18693">MDKVIDKLSPYNIFTNLFPGVIYCFVATKFFGLSLIQDDLVVAAFLYYFCGMVISRVSSVVVEPLMKKTGFVTYADYSDYVAASAADKLIEQLLETSNSYRSVVALALCLVGTGAWTAAVATWPKFGAFNYYILLIALLVLFSLAFRKQTQYITKRVTLHKEKSGMAP</sequence>
<proteinExistence type="predicted"/>
<evidence type="ECO:0000313" key="2">
    <source>
        <dbReference type="EMBL" id="OAI19063.1"/>
    </source>
</evidence>
<dbReference type="OrthoDB" id="1447784at2"/>
<feature type="transmembrane region" description="Helical" evidence="1">
    <location>
        <begin position="103"/>
        <end position="123"/>
    </location>
</feature>
<evidence type="ECO:0000313" key="3">
    <source>
        <dbReference type="Proteomes" id="UP000077628"/>
    </source>
</evidence>
<dbReference type="EMBL" id="LUUK01000162">
    <property type="protein sequence ID" value="OAI19063.1"/>
    <property type="molecule type" value="Genomic_DNA"/>
</dbReference>
<organism evidence="2 3">
    <name type="scientific">Methylomonas koyamae</name>
    <dbReference type="NCBI Taxonomy" id="702114"/>
    <lineage>
        <taxon>Bacteria</taxon>
        <taxon>Pseudomonadati</taxon>
        <taxon>Pseudomonadota</taxon>
        <taxon>Gammaproteobacteria</taxon>
        <taxon>Methylococcales</taxon>
        <taxon>Methylococcaceae</taxon>
        <taxon>Methylomonas</taxon>
    </lineage>
</organism>
<reference evidence="3" key="1">
    <citation type="submission" date="2016-03" db="EMBL/GenBank/DDBJ databases">
        <authorList>
            <person name="Heylen K."/>
            <person name="De Vos P."/>
            <person name="Vekeman B."/>
        </authorList>
    </citation>
    <scope>NUCLEOTIDE SEQUENCE [LARGE SCALE GENOMIC DNA]</scope>
    <source>
        <strain evidence="3">R-45383</strain>
    </source>
</reference>
<protein>
    <submittedName>
        <fullName evidence="2">Uncharacterized protein</fullName>
    </submittedName>
</protein>
<dbReference type="AlphaFoldDB" id="A0A177NNZ5"/>
<accession>A0A177NNZ5</accession>
<name>A0A177NNZ5_9GAMM</name>